<protein>
    <submittedName>
        <fullName evidence="1">Uncharacterized protein</fullName>
    </submittedName>
</protein>
<sequence length="79" mass="9141">MGLNCYSYFHNCIVLHKLFLPCNLPSVCSNPVGLMLCFRLFFLLKLFFFPFNNETSPFMCEGVGSFCWVLFKINPTKPC</sequence>
<keyword evidence="2" id="KW-1185">Reference proteome</keyword>
<proteinExistence type="predicted"/>
<comment type="caution">
    <text evidence="1">The sequence shown here is derived from an EMBL/GenBank/DDBJ whole genome shotgun (WGS) entry which is preliminary data.</text>
</comment>
<dbReference type="Proteomes" id="UP000812440">
    <property type="component" value="Chromosome 7"/>
</dbReference>
<gene>
    <name evidence="1" type="ORF">GDO86_013342</name>
</gene>
<accession>A0A8T2IWA1</accession>
<evidence type="ECO:0000313" key="2">
    <source>
        <dbReference type="Proteomes" id="UP000812440"/>
    </source>
</evidence>
<evidence type="ECO:0000313" key="1">
    <source>
        <dbReference type="EMBL" id="KAG8435344.1"/>
    </source>
</evidence>
<dbReference type="AlphaFoldDB" id="A0A8T2IWA1"/>
<dbReference type="EMBL" id="JAACNH010000008">
    <property type="protein sequence ID" value="KAG8435344.1"/>
    <property type="molecule type" value="Genomic_DNA"/>
</dbReference>
<name>A0A8T2IWA1_9PIPI</name>
<reference evidence="1" key="1">
    <citation type="thesis" date="2020" institute="ProQuest LLC" country="789 East Eisenhower Parkway, Ann Arbor, MI, USA">
        <title>Comparative Genomics and Chromosome Evolution.</title>
        <authorList>
            <person name="Mudd A.B."/>
        </authorList>
    </citation>
    <scope>NUCLEOTIDE SEQUENCE</scope>
    <source>
        <strain evidence="1">Female2</strain>
        <tissue evidence="1">Blood</tissue>
    </source>
</reference>
<organism evidence="1 2">
    <name type="scientific">Hymenochirus boettgeri</name>
    <name type="common">Congo dwarf clawed frog</name>
    <dbReference type="NCBI Taxonomy" id="247094"/>
    <lineage>
        <taxon>Eukaryota</taxon>
        <taxon>Metazoa</taxon>
        <taxon>Chordata</taxon>
        <taxon>Craniata</taxon>
        <taxon>Vertebrata</taxon>
        <taxon>Euteleostomi</taxon>
        <taxon>Amphibia</taxon>
        <taxon>Batrachia</taxon>
        <taxon>Anura</taxon>
        <taxon>Pipoidea</taxon>
        <taxon>Pipidae</taxon>
        <taxon>Pipinae</taxon>
        <taxon>Hymenochirus</taxon>
    </lineage>
</organism>